<feature type="compositionally biased region" description="Low complexity" evidence="3">
    <location>
        <begin position="1249"/>
        <end position="1273"/>
    </location>
</feature>
<dbReference type="GO" id="GO:1990904">
    <property type="term" value="C:ribonucleoprotein complex"/>
    <property type="evidence" value="ECO:0007669"/>
    <property type="project" value="TreeGrafter"/>
</dbReference>
<feature type="region of interest" description="Disordered" evidence="3">
    <location>
        <begin position="401"/>
        <end position="669"/>
    </location>
</feature>
<dbReference type="FunFam" id="3.30.70.330:FF:000145">
    <property type="entry name" value="Putative RNP domain-containing protein"/>
    <property type="match status" value="2"/>
</dbReference>
<dbReference type="InterPro" id="IPR012677">
    <property type="entry name" value="Nucleotide-bd_a/b_plait_sf"/>
</dbReference>
<feature type="compositionally biased region" description="Polar residues" evidence="3">
    <location>
        <begin position="139"/>
        <end position="148"/>
    </location>
</feature>
<feature type="region of interest" description="Disordered" evidence="3">
    <location>
        <begin position="843"/>
        <end position="912"/>
    </location>
</feature>
<feature type="compositionally biased region" description="Polar residues" evidence="3">
    <location>
        <begin position="485"/>
        <end position="497"/>
    </location>
</feature>
<evidence type="ECO:0000313" key="6">
    <source>
        <dbReference type="Proteomes" id="UP000054845"/>
    </source>
</evidence>
<name>A0A0P1BCI6_9BASI</name>
<feature type="compositionally biased region" description="Polar residues" evidence="3">
    <location>
        <begin position="1067"/>
        <end position="1085"/>
    </location>
</feature>
<proteinExistence type="predicted"/>
<dbReference type="Proteomes" id="UP000054845">
    <property type="component" value="Unassembled WGS sequence"/>
</dbReference>
<keyword evidence="1 2" id="KW-0694">RNA-binding</keyword>
<dbReference type="STRING" id="401625.A0A0P1BCI6"/>
<dbReference type="SUPFAM" id="SSF54928">
    <property type="entry name" value="RNA-binding domain, RBD"/>
    <property type="match status" value="2"/>
</dbReference>
<dbReference type="PANTHER" id="PTHR23003:SF64">
    <property type="entry name" value="RRM DOMAIN-CONTAINING PROTEIN"/>
    <property type="match status" value="1"/>
</dbReference>
<feature type="compositionally biased region" description="Polar residues" evidence="3">
    <location>
        <begin position="778"/>
        <end position="802"/>
    </location>
</feature>
<dbReference type="InterPro" id="IPR035979">
    <property type="entry name" value="RBD_domain_sf"/>
</dbReference>
<feature type="compositionally biased region" description="Low complexity" evidence="3">
    <location>
        <begin position="151"/>
        <end position="198"/>
    </location>
</feature>
<dbReference type="GO" id="GO:0005737">
    <property type="term" value="C:cytoplasm"/>
    <property type="evidence" value="ECO:0007669"/>
    <property type="project" value="TreeGrafter"/>
</dbReference>
<feature type="region of interest" description="Disordered" evidence="3">
    <location>
        <begin position="286"/>
        <end position="315"/>
    </location>
</feature>
<feature type="compositionally biased region" description="Polar residues" evidence="3">
    <location>
        <begin position="1288"/>
        <end position="1300"/>
    </location>
</feature>
<feature type="region of interest" description="Disordered" evidence="3">
    <location>
        <begin position="1"/>
        <end position="219"/>
    </location>
</feature>
<feature type="compositionally biased region" description="Polar residues" evidence="3">
    <location>
        <begin position="45"/>
        <end position="69"/>
    </location>
</feature>
<feature type="compositionally biased region" description="Polar residues" evidence="3">
    <location>
        <begin position="505"/>
        <end position="517"/>
    </location>
</feature>
<accession>A0A0P1BCI6</accession>
<dbReference type="Pfam" id="PF00076">
    <property type="entry name" value="RRM_1"/>
    <property type="match status" value="2"/>
</dbReference>
<feature type="region of interest" description="Disordered" evidence="3">
    <location>
        <begin position="774"/>
        <end position="805"/>
    </location>
</feature>
<feature type="domain" description="RRM" evidence="4">
    <location>
        <begin position="688"/>
        <end position="765"/>
    </location>
</feature>
<feature type="compositionally biased region" description="Low complexity" evidence="3">
    <location>
        <begin position="540"/>
        <end position="573"/>
    </location>
</feature>
<dbReference type="OrthoDB" id="1049195at2759"/>
<feature type="compositionally biased region" description="Low complexity" evidence="3">
    <location>
        <begin position="296"/>
        <end position="315"/>
    </location>
</feature>
<evidence type="ECO:0000256" key="1">
    <source>
        <dbReference type="ARBA" id="ARBA00022884"/>
    </source>
</evidence>
<dbReference type="GO" id="GO:0005634">
    <property type="term" value="C:nucleus"/>
    <property type="evidence" value="ECO:0007669"/>
    <property type="project" value="TreeGrafter"/>
</dbReference>
<dbReference type="InterPro" id="IPR000504">
    <property type="entry name" value="RRM_dom"/>
</dbReference>
<evidence type="ECO:0000313" key="5">
    <source>
        <dbReference type="EMBL" id="CEH13740.1"/>
    </source>
</evidence>
<feature type="compositionally biased region" description="Polar residues" evidence="3">
    <location>
        <begin position="113"/>
        <end position="124"/>
    </location>
</feature>
<feature type="region of interest" description="Disordered" evidence="3">
    <location>
        <begin position="1249"/>
        <end position="1329"/>
    </location>
</feature>
<dbReference type="GO" id="GO:0003729">
    <property type="term" value="F:mRNA binding"/>
    <property type="evidence" value="ECO:0007669"/>
    <property type="project" value="TreeGrafter"/>
</dbReference>
<evidence type="ECO:0000256" key="3">
    <source>
        <dbReference type="SAM" id="MobiDB-lite"/>
    </source>
</evidence>
<reference evidence="5 6" key="1">
    <citation type="submission" date="2014-09" db="EMBL/GenBank/DDBJ databases">
        <authorList>
            <person name="Magalhaes I.L.F."/>
            <person name="Oliveira U."/>
            <person name="Santos F.R."/>
            <person name="Vidigal T.H.D.A."/>
            <person name="Brescovit A.D."/>
            <person name="Santos A.J."/>
        </authorList>
    </citation>
    <scope>NUCLEOTIDE SEQUENCE [LARGE SCALE GENOMIC DNA]</scope>
</reference>
<sequence length="1329" mass="136877">MTSRPHEGTAPTHRASHSPTSSFGAERGNYGMGTREQRGIDPIQALQSHRATSATAIPRHNSLSPTPAASQAGFGSRHSSFGVSTGSAFPASPSQSGFDHGVTGSTHMVPPSVANTAGKASSPRSFDPSIPVAGGNGGQQTLTANHSPLRSFASAQSGSSSDHSRHSSGYASSLGLGGNANASHGGSATGSSTLGGHAYTPHQSLRNSSASNGHLAQQAEDTSVEAAIAAATKNGQPLTPSAIHAAAAAIAASSNRPLLRSNLSDNSSVGGGASLLPVSPGSTGIPASSLSGGISGTDEVSVSSSSTSGPLSASDPRTQLYISNLPYRVRWQDLKDLIRKAGTVLRADVSLTPDNRSRGYGTVLLATEEDALRAVNMFKGFSWQGRTLEVRIDRSGTLLLPTTPVGEEGSGQSGLLDVPNPSMSLLQGDSPHGLSNSAPRASISHSPNVPSPGSGMLPSPAMLNTIASGGPANAVPSPGLLDPSAASSGSQGRQLQQYRPEYPTYDQSQQRSHSAQYPSPLPRPAQQLPHRQGAYPSPQPYHRQQYQQAHQAQQQLQPLQQQQSYGQASGSRAPSGGYSPALIPFLNNGRSASVSGGAGAPPSASNGWGSAGQQSPVPSTYNRSGSFSGLSTAHSQPPGYHSPQHLHHTATAPPPNLNAGLGRPTAYLGPPLPPGSASLPPVNSYYGRVLFVGNLPFHCQWQDLKDLFRAAGNIQRADVALTPEGRSRGFGTVLFSSPDDAQNAVRIYHGYEYSGRTLKVHFDRFAQMTAPAPGQLPATPSQYTGAFSSANPPSAPVAQTQPKAPPTNLMAQAAKAPILTQQPSPGYAGAHIGQAGGGYHIQSHEQNQQQQQHQYVLQQRSVQQQQQAQHFQRQQQGPFDYASQGHNSDQSGSYGPRAAQQQAHNANLGGGNPYGNFSSLGYAGDQSQEYGGQYQVQAQSSQNGSGAARPGHIAMPANNFFAVGPLSPAVAPPVGGQAQRQTVPSIPMTPGMPNFTFVPIPQTPPAYPHHMLSPGFGPFSPGLASPHMGGPATPGAGSAAFNPIINPAPGAQLNAGYNPLFPPVGFQQPQGLPQTPHWSTDTSLHQQRRGRPSHNQTQPQIPGEVERQRLEEATTPSANPDMGRAAAVEPSEQAKVADAEDTKPPPDEGYPFPLVQPHLASSLLQRRASTNSPAGSPLPGGPGKSIQSGSQAGLTAAENDGQTADRRGSFDLRQLASGDKSVLTGLGLPSANTEELTRAIARMSVQGTALAKGVGSASGAAASFSATPPSAGSVSSTSDRPRHPLAEQLSSTDLQTSAVGNGTGVSGSALADTPSADGSAAGTPGTRLP</sequence>
<feature type="compositionally biased region" description="Low complexity" evidence="3">
    <location>
        <begin position="591"/>
        <end position="612"/>
    </location>
</feature>
<protein>
    <submittedName>
        <fullName evidence="5">Rna-binding domain-containing protein</fullName>
    </submittedName>
</protein>
<feature type="compositionally biased region" description="Polar residues" evidence="3">
    <location>
        <begin position="421"/>
        <end position="448"/>
    </location>
</feature>
<feature type="compositionally biased region" description="Polar residues" evidence="3">
    <location>
        <begin position="1162"/>
        <end position="1171"/>
    </location>
</feature>
<dbReference type="PANTHER" id="PTHR23003">
    <property type="entry name" value="RNA RECOGNITION MOTIF RRM DOMAIN CONTAINING PROTEIN"/>
    <property type="match status" value="1"/>
</dbReference>
<dbReference type="Gene3D" id="3.30.70.330">
    <property type="match status" value="2"/>
</dbReference>
<dbReference type="InterPro" id="IPR050374">
    <property type="entry name" value="RRT5_SRSF_SR"/>
</dbReference>
<feature type="domain" description="RRM" evidence="4">
    <location>
        <begin position="318"/>
        <end position="395"/>
    </location>
</feature>
<feature type="compositionally biased region" description="Low complexity" evidence="3">
    <location>
        <begin position="844"/>
        <end position="876"/>
    </location>
</feature>
<organism evidence="5 6">
    <name type="scientific">Ceraceosorus bombacis</name>
    <dbReference type="NCBI Taxonomy" id="401625"/>
    <lineage>
        <taxon>Eukaryota</taxon>
        <taxon>Fungi</taxon>
        <taxon>Dikarya</taxon>
        <taxon>Basidiomycota</taxon>
        <taxon>Ustilaginomycotina</taxon>
        <taxon>Exobasidiomycetes</taxon>
        <taxon>Ceraceosorales</taxon>
        <taxon>Ceraceosoraceae</taxon>
        <taxon>Ceraceosorus</taxon>
    </lineage>
</organism>
<feature type="region of interest" description="Disordered" evidence="3">
    <location>
        <begin position="1061"/>
        <end position="1213"/>
    </location>
</feature>
<dbReference type="PROSITE" id="PS50102">
    <property type="entry name" value="RRM"/>
    <property type="match status" value="2"/>
</dbReference>
<dbReference type="SMART" id="SM00360">
    <property type="entry name" value="RRM"/>
    <property type="match status" value="2"/>
</dbReference>
<dbReference type="EMBL" id="CCYA01000230">
    <property type="protein sequence ID" value="CEH13740.1"/>
    <property type="molecule type" value="Genomic_DNA"/>
</dbReference>
<feature type="compositionally biased region" description="Polar residues" evidence="3">
    <location>
        <begin position="77"/>
        <end position="97"/>
    </location>
</feature>
<evidence type="ECO:0000259" key="4">
    <source>
        <dbReference type="PROSITE" id="PS50102"/>
    </source>
</evidence>
<feature type="compositionally biased region" description="Polar residues" evidence="3">
    <location>
        <begin position="613"/>
        <end position="635"/>
    </location>
</feature>
<evidence type="ECO:0000256" key="2">
    <source>
        <dbReference type="PROSITE-ProRule" id="PRU00176"/>
    </source>
</evidence>
<keyword evidence="6" id="KW-1185">Reference proteome</keyword>
<feature type="compositionally biased region" description="Basic and acidic residues" evidence="3">
    <location>
        <begin position="1135"/>
        <end position="1146"/>
    </location>
</feature>
<feature type="compositionally biased region" description="Polar residues" evidence="3">
    <location>
        <begin position="884"/>
        <end position="905"/>
    </location>
</feature>
<feature type="compositionally biased region" description="Polar residues" evidence="3">
    <location>
        <begin position="201"/>
        <end position="219"/>
    </location>
</feature>